<name>A0ABT6FHH3_9BACT</name>
<evidence type="ECO:0000256" key="1">
    <source>
        <dbReference type="SAM" id="MobiDB-lite"/>
    </source>
</evidence>
<reference evidence="2 3" key="1">
    <citation type="submission" date="2023-03" db="EMBL/GenBank/DDBJ databases">
        <title>Paludisphaera mucosa sp. nov. a novel planctomycete from northern fen.</title>
        <authorList>
            <person name="Ivanova A."/>
        </authorList>
    </citation>
    <scope>NUCLEOTIDE SEQUENCE [LARGE SCALE GENOMIC DNA]</scope>
    <source>
        <strain evidence="2 3">Pla2</strain>
    </source>
</reference>
<sequence length="114" mass="11921">MPARSRRILLNLFAVVYGFVTIAGPALHALPGLGHEAFQAIGRDGSTPDSNTSTPEGSHDCPVCNLQAQTPLHLDATDSNFVEVLAILPPDEPPLVISQAVDAPSAPRAPPLHA</sequence>
<protein>
    <submittedName>
        <fullName evidence="2">DUF2946 family protein</fullName>
    </submittedName>
</protein>
<dbReference type="RefSeq" id="WP_277863295.1">
    <property type="nucleotide sequence ID" value="NZ_JARRAG010000002.1"/>
</dbReference>
<dbReference type="Pfam" id="PF11162">
    <property type="entry name" value="DUF2946"/>
    <property type="match status" value="1"/>
</dbReference>
<feature type="region of interest" description="Disordered" evidence="1">
    <location>
        <begin position="40"/>
        <end position="60"/>
    </location>
</feature>
<accession>A0ABT6FHH3</accession>
<comment type="caution">
    <text evidence="2">The sequence shown here is derived from an EMBL/GenBank/DDBJ whole genome shotgun (WGS) entry which is preliminary data.</text>
</comment>
<evidence type="ECO:0000313" key="2">
    <source>
        <dbReference type="EMBL" id="MDG3007005.1"/>
    </source>
</evidence>
<dbReference type="EMBL" id="JARRAG010000002">
    <property type="protein sequence ID" value="MDG3007005.1"/>
    <property type="molecule type" value="Genomic_DNA"/>
</dbReference>
<feature type="compositionally biased region" description="Polar residues" evidence="1">
    <location>
        <begin position="47"/>
        <end position="56"/>
    </location>
</feature>
<organism evidence="2 3">
    <name type="scientific">Paludisphaera mucosa</name>
    <dbReference type="NCBI Taxonomy" id="3030827"/>
    <lineage>
        <taxon>Bacteria</taxon>
        <taxon>Pseudomonadati</taxon>
        <taxon>Planctomycetota</taxon>
        <taxon>Planctomycetia</taxon>
        <taxon>Isosphaerales</taxon>
        <taxon>Isosphaeraceae</taxon>
        <taxon>Paludisphaera</taxon>
    </lineage>
</organism>
<proteinExistence type="predicted"/>
<evidence type="ECO:0000313" key="3">
    <source>
        <dbReference type="Proteomes" id="UP001216907"/>
    </source>
</evidence>
<keyword evidence="3" id="KW-1185">Reference proteome</keyword>
<dbReference type="InterPro" id="IPR021333">
    <property type="entry name" value="DUF2946"/>
</dbReference>
<gene>
    <name evidence="2" type="ORF">PZE19_24825</name>
</gene>
<dbReference type="Proteomes" id="UP001216907">
    <property type="component" value="Unassembled WGS sequence"/>
</dbReference>